<keyword evidence="5" id="KW-0547">Nucleotide-binding</keyword>
<keyword evidence="2" id="KW-0813">Transport</keyword>
<dbReference type="PROSITE" id="PS00211">
    <property type="entry name" value="ABC_TRANSPORTER_1"/>
    <property type="match status" value="1"/>
</dbReference>
<reference evidence="13" key="1">
    <citation type="submission" date="2019-01" db="EMBL/GenBank/DDBJ databases">
        <title>Draft genomes of a novel of Sporanaerobacter strains.</title>
        <authorList>
            <person name="Ma S."/>
        </authorList>
    </citation>
    <scope>NUCLEOTIDE SEQUENCE [LARGE SCALE GENOMIC DNA]</scope>
    <source>
        <strain evidence="13">NJN-17</strain>
    </source>
</reference>
<dbReference type="Proteomes" id="UP000287969">
    <property type="component" value="Chromosome"/>
</dbReference>
<feature type="domain" description="ABC transmembrane type-1" evidence="11">
    <location>
        <begin position="29"/>
        <end position="310"/>
    </location>
</feature>
<feature type="transmembrane region" description="Helical" evidence="9">
    <location>
        <begin position="150"/>
        <end position="181"/>
    </location>
</feature>
<keyword evidence="8 9" id="KW-0472">Membrane</keyword>
<evidence type="ECO:0000256" key="9">
    <source>
        <dbReference type="SAM" id="Phobius"/>
    </source>
</evidence>
<dbReference type="PANTHER" id="PTHR24221:SF654">
    <property type="entry name" value="ATP-BINDING CASSETTE SUB-FAMILY B MEMBER 6"/>
    <property type="match status" value="1"/>
</dbReference>
<dbReference type="SUPFAM" id="SSF90123">
    <property type="entry name" value="ABC transporter transmembrane region"/>
    <property type="match status" value="1"/>
</dbReference>
<evidence type="ECO:0000256" key="3">
    <source>
        <dbReference type="ARBA" id="ARBA00022475"/>
    </source>
</evidence>
<dbReference type="Pfam" id="PF00664">
    <property type="entry name" value="ABC_membrane"/>
    <property type="match status" value="1"/>
</dbReference>
<evidence type="ECO:0000259" key="10">
    <source>
        <dbReference type="PROSITE" id="PS50893"/>
    </source>
</evidence>
<keyword evidence="4 9" id="KW-0812">Transmembrane</keyword>
<gene>
    <name evidence="12" type="ORF">EQM13_15540</name>
</gene>
<evidence type="ECO:0000313" key="13">
    <source>
        <dbReference type="Proteomes" id="UP000287969"/>
    </source>
</evidence>
<dbReference type="InterPro" id="IPR003439">
    <property type="entry name" value="ABC_transporter-like_ATP-bd"/>
</dbReference>
<name>A0A410QFV0_9FIRM</name>
<dbReference type="InterPro" id="IPR027417">
    <property type="entry name" value="P-loop_NTPase"/>
</dbReference>
<evidence type="ECO:0000259" key="11">
    <source>
        <dbReference type="PROSITE" id="PS50929"/>
    </source>
</evidence>
<dbReference type="GO" id="GO:0005886">
    <property type="term" value="C:plasma membrane"/>
    <property type="evidence" value="ECO:0007669"/>
    <property type="project" value="UniProtKB-SubCell"/>
</dbReference>
<dbReference type="InterPro" id="IPR017871">
    <property type="entry name" value="ABC_transporter-like_CS"/>
</dbReference>
<sequence>MMSNKGVFLEAVKSIKRLVKASKMLKWMIMLIFLYIILFFSGYIYSYGLGIVIDNAVDFHKNLLFKGIVYIAVGMSVSALINLLNKILSSYIKEQSVVNYKLLIAQNYIYGDYCRIHRQKTGELIGKFSSDTERAAQVISVFLPDIMRRIVVISGVVIVMLFTNLRIALVFLVSIPAILFFQINAHKHSEEPLSLYRESYGRRDAQINDIVGNVVAIKSYQLNNVVLKWMKDIFEVCIERFTKAMVSLPIFFSPSTVAVQLPSLLVAGVGSSLVINNYIAVDKFITVFSLSILGSEELRGLNSVFANLPGLIAYGKRLFPLWDVQKEKSGSRFIDFSSKLPVLSFESVSFKYPENGNENNQFVLKDITIEIKEGEKVAIVGTSGSGKSTIFKLSEGLYNSYEGSIKICGVDIKHCDVSQLRTLISYVGQDSYIFPGSILKNIVLSKPEASSDEISEAVNKAGLQGMIEKLPHGLNTILDENGSNISGGQRQRILLARALLRKPKLMLLDESTSMMDSKIEKEFISNLLKKDIFSTIVVISHRLSSITGVDRILVLYEGRIVGQGNHEELLKENKIYKKLYYDQYLEE</sequence>
<dbReference type="OrthoDB" id="95687at2"/>
<dbReference type="PROSITE" id="PS50929">
    <property type="entry name" value="ABC_TM1F"/>
    <property type="match status" value="1"/>
</dbReference>
<evidence type="ECO:0000256" key="8">
    <source>
        <dbReference type="ARBA" id="ARBA00023136"/>
    </source>
</evidence>
<dbReference type="FunFam" id="3.40.50.300:FF:000221">
    <property type="entry name" value="Multidrug ABC transporter ATP-binding protein"/>
    <property type="match status" value="1"/>
</dbReference>
<proteinExistence type="predicted"/>
<protein>
    <submittedName>
        <fullName evidence="12">ABC transporter ATP-binding protein</fullName>
    </submittedName>
</protein>
<dbReference type="EMBL" id="CP035282">
    <property type="protein sequence ID" value="QAT62881.1"/>
    <property type="molecule type" value="Genomic_DNA"/>
</dbReference>
<dbReference type="PROSITE" id="PS50893">
    <property type="entry name" value="ABC_TRANSPORTER_2"/>
    <property type="match status" value="1"/>
</dbReference>
<dbReference type="InterPro" id="IPR039421">
    <property type="entry name" value="Type_1_exporter"/>
</dbReference>
<dbReference type="PANTHER" id="PTHR24221">
    <property type="entry name" value="ATP-BINDING CASSETTE SUB-FAMILY B"/>
    <property type="match status" value="1"/>
</dbReference>
<evidence type="ECO:0000256" key="4">
    <source>
        <dbReference type="ARBA" id="ARBA00022692"/>
    </source>
</evidence>
<dbReference type="InterPro" id="IPR011527">
    <property type="entry name" value="ABC1_TM_dom"/>
</dbReference>
<evidence type="ECO:0000256" key="2">
    <source>
        <dbReference type="ARBA" id="ARBA00022448"/>
    </source>
</evidence>
<feature type="transmembrane region" description="Helical" evidence="9">
    <location>
        <begin position="64"/>
        <end position="84"/>
    </location>
</feature>
<dbReference type="InterPro" id="IPR003593">
    <property type="entry name" value="AAA+_ATPase"/>
</dbReference>
<dbReference type="SUPFAM" id="SSF52540">
    <property type="entry name" value="P-loop containing nucleoside triphosphate hydrolases"/>
    <property type="match status" value="1"/>
</dbReference>
<accession>A0A410QFV0</accession>
<dbReference type="Gene3D" id="3.40.50.300">
    <property type="entry name" value="P-loop containing nucleotide triphosphate hydrolases"/>
    <property type="match status" value="1"/>
</dbReference>
<comment type="subcellular location">
    <subcellularLocation>
        <location evidence="1">Cell membrane</location>
        <topology evidence="1">Multi-pass membrane protein</topology>
    </subcellularLocation>
</comment>
<dbReference type="GO" id="GO:0005524">
    <property type="term" value="F:ATP binding"/>
    <property type="evidence" value="ECO:0007669"/>
    <property type="project" value="UniProtKB-KW"/>
</dbReference>
<keyword evidence="13" id="KW-1185">Reference proteome</keyword>
<evidence type="ECO:0000256" key="1">
    <source>
        <dbReference type="ARBA" id="ARBA00004651"/>
    </source>
</evidence>
<feature type="domain" description="ABC transporter" evidence="10">
    <location>
        <begin position="343"/>
        <end position="582"/>
    </location>
</feature>
<dbReference type="Pfam" id="PF00005">
    <property type="entry name" value="ABC_tran"/>
    <property type="match status" value="1"/>
</dbReference>
<evidence type="ECO:0000313" key="12">
    <source>
        <dbReference type="EMBL" id="QAT62881.1"/>
    </source>
</evidence>
<dbReference type="AlphaFoldDB" id="A0A410QFV0"/>
<dbReference type="Gene3D" id="1.20.1560.10">
    <property type="entry name" value="ABC transporter type 1, transmembrane domain"/>
    <property type="match status" value="1"/>
</dbReference>
<organism evidence="12 13">
    <name type="scientific">Acidilutibacter cellobiosedens</name>
    <dbReference type="NCBI Taxonomy" id="2507161"/>
    <lineage>
        <taxon>Bacteria</taxon>
        <taxon>Bacillati</taxon>
        <taxon>Bacillota</taxon>
        <taxon>Tissierellia</taxon>
        <taxon>Tissierellales</taxon>
        <taxon>Acidilutibacteraceae</taxon>
        <taxon>Acidilutibacter</taxon>
    </lineage>
</organism>
<dbReference type="InterPro" id="IPR036640">
    <property type="entry name" value="ABC1_TM_sf"/>
</dbReference>
<dbReference type="SMART" id="SM00382">
    <property type="entry name" value="AAA"/>
    <property type="match status" value="1"/>
</dbReference>
<keyword evidence="3" id="KW-1003">Cell membrane</keyword>
<dbReference type="GO" id="GO:0016887">
    <property type="term" value="F:ATP hydrolysis activity"/>
    <property type="evidence" value="ECO:0007669"/>
    <property type="project" value="InterPro"/>
</dbReference>
<evidence type="ECO:0000256" key="6">
    <source>
        <dbReference type="ARBA" id="ARBA00022840"/>
    </source>
</evidence>
<keyword evidence="7 9" id="KW-1133">Transmembrane helix</keyword>
<evidence type="ECO:0000256" key="5">
    <source>
        <dbReference type="ARBA" id="ARBA00022741"/>
    </source>
</evidence>
<dbReference type="GO" id="GO:0034040">
    <property type="term" value="F:ATPase-coupled lipid transmembrane transporter activity"/>
    <property type="evidence" value="ECO:0007669"/>
    <property type="project" value="TreeGrafter"/>
</dbReference>
<dbReference type="KEGG" id="spoa:EQM13_15540"/>
<dbReference type="GO" id="GO:0140359">
    <property type="term" value="F:ABC-type transporter activity"/>
    <property type="evidence" value="ECO:0007669"/>
    <property type="project" value="InterPro"/>
</dbReference>
<feature type="transmembrane region" description="Helical" evidence="9">
    <location>
        <begin position="24"/>
        <end position="44"/>
    </location>
</feature>
<evidence type="ECO:0000256" key="7">
    <source>
        <dbReference type="ARBA" id="ARBA00022989"/>
    </source>
</evidence>
<keyword evidence="6 12" id="KW-0067">ATP-binding</keyword>